<evidence type="ECO:0000256" key="9">
    <source>
        <dbReference type="ARBA" id="ARBA00023002"/>
    </source>
</evidence>
<keyword evidence="12" id="KW-0472">Membrane</keyword>
<dbReference type="PRINTS" id="PR00463">
    <property type="entry name" value="EP450I"/>
</dbReference>
<evidence type="ECO:0000256" key="2">
    <source>
        <dbReference type="ARBA" id="ARBA00004174"/>
    </source>
</evidence>
<keyword evidence="7" id="KW-0256">Endoplasmic reticulum</keyword>
<comment type="cofactor">
    <cofactor evidence="1 13">
        <name>heme</name>
        <dbReference type="ChEBI" id="CHEBI:30413"/>
    </cofactor>
</comment>
<dbReference type="AlphaFoldDB" id="A0A182PYV1"/>
<dbReference type="PANTHER" id="PTHR24292">
    <property type="entry name" value="CYTOCHROME P450"/>
    <property type="match status" value="1"/>
</dbReference>
<keyword evidence="16" id="KW-1185">Reference proteome</keyword>
<evidence type="ECO:0000256" key="1">
    <source>
        <dbReference type="ARBA" id="ARBA00001971"/>
    </source>
</evidence>
<dbReference type="GO" id="GO:0020037">
    <property type="term" value="F:heme binding"/>
    <property type="evidence" value="ECO:0007669"/>
    <property type="project" value="InterPro"/>
</dbReference>
<dbReference type="GO" id="GO:0004497">
    <property type="term" value="F:monooxygenase activity"/>
    <property type="evidence" value="ECO:0007669"/>
    <property type="project" value="UniProtKB-KW"/>
</dbReference>
<dbReference type="STRING" id="199890.A0A182PYV1"/>
<dbReference type="PRINTS" id="PR00385">
    <property type="entry name" value="P450"/>
</dbReference>
<evidence type="ECO:0000256" key="14">
    <source>
        <dbReference type="RuleBase" id="RU000461"/>
    </source>
</evidence>
<evidence type="ECO:0000256" key="6">
    <source>
        <dbReference type="ARBA" id="ARBA00022723"/>
    </source>
</evidence>
<evidence type="ECO:0000256" key="8">
    <source>
        <dbReference type="ARBA" id="ARBA00022848"/>
    </source>
</evidence>
<dbReference type="GO" id="GO:0005789">
    <property type="term" value="C:endoplasmic reticulum membrane"/>
    <property type="evidence" value="ECO:0007669"/>
    <property type="project" value="UniProtKB-SubCell"/>
</dbReference>
<dbReference type="Proteomes" id="UP000075885">
    <property type="component" value="Unassembled WGS sequence"/>
</dbReference>
<feature type="binding site" description="axial binding residue" evidence="13">
    <location>
        <position position="440"/>
    </location>
    <ligand>
        <name>heme</name>
        <dbReference type="ChEBI" id="CHEBI:30413"/>
    </ligand>
    <ligandPart>
        <name>Fe</name>
        <dbReference type="ChEBI" id="CHEBI:18248"/>
    </ligandPart>
</feature>
<dbReference type="InterPro" id="IPR050476">
    <property type="entry name" value="Insect_CytP450_Detox"/>
</dbReference>
<dbReference type="CDD" id="cd11056">
    <property type="entry name" value="CYP6-like"/>
    <property type="match status" value="1"/>
</dbReference>
<evidence type="ECO:0000256" key="7">
    <source>
        <dbReference type="ARBA" id="ARBA00022824"/>
    </source>
</evidence>
<sequence>MVALTWVLLLCTLLLVGGTVRWFLRRRQTFWPRHGIPAARNPHPLYGNVAGLVTRHHTATVLQRLYWEFRERQLPAGGFNLFFSPVLLVVDRALIERVLVRDFAQFQDRGLYASAQMNPLSSETLFSVAGERWHRMKQQMRPAFGAHSVRTMFPTTVRIAQTLVVYIGAQSRRRDLEWTDLMARYTTDVIGSCAFGIDCRTIRDPGTEFRAMGCRAFRCSLRRMWKLRFGYTFRRMADALRLCVSEPSVETFFLELCRSTVLHRESYRLVKRDFLQQLLEMRANGQLDMRQVAGQCYSFFIAGFETSASLLSFCLYELAKNEAVQEKLRGSIGAALEETDGQLSYDMVMALEYLDQVVNETLRMYPPVDFLFRVASNDYPVDGVGTIPRGTLCVVPVHALHHDAEYYPQPEVYDPGRFAANGSKAHTRPFLPFGMGPRHCLGDTFGLMLVKVGLVAMLRSFRFSLDVDRTPETVTFKPRSLVLTASSGMYLNVERV</sequence>
<accession>A0A182PYV1</accession>
<keyword evidence="5 13" id="KW-0349">Heme</keyword>
<dbReference type="InterPro" id="IPR001128">
    <property type="entry name" value="Cyt_P450"/>
</dbReference>
<reference evidence="16" key="1">
    <citation type="submission" date="2013-03" db="EMBL/GenBank/DDBJ databases">
        <title>The Genome Sequence of Anopheles epiroticus epiroticus2.</title>
        <authorList>
            <consortium name="The Broad Institute Genomics Platform"/>
            <person name="Neafsey D.E."/>
            <person name="Howell P."/>
            <person name="Walker B."/>
            <person name="Young S.K."/>
            <person name="Zeng Q."/>
            <person name="Gargeya S."/>
            <person name="Fitzgerald M."/>
            <person name="Haas B."/>
            <person name="Abouelleil A."/>
            <person name="Allen A.W."/>
            <person name="Alvarado L."/>
            <person name="Arachchi H.M."/>
            <person name="Berlin A.M."/>
            <person name="Chapman S.B."/>
            <person name="Gainer-Dewar J."/>
            <person name="Goldberg J."/>
            <person name="Griggs A."/>
            <person name="Gujja S."/>
            <person name="Hansen M."/>
            <person name="Howarth C."/>
            <person name="Imamovic A."/>
            <person name="Ireland A."/>
            <person name="Larimer J."/>
            <person name="McCowan C."/>
            <person name="Murphy C."/>
            <person name="Pearson M."/>
            <person name="Poon T.W."/>
            <person name="Priest M."/>
            <person name="Roberts A."/>
            <person name="Saif S."/>
            <person name="Shea T."/>
            <person name="Sisk P."/>
            <person name="Sykes S."/>
            <person name="Wortman J."/>
            <person name="Nusbaum C."/>
            <person name="Birren B."/>
        </authorList>
    </citation>
    <scope>NUCLEOTIDE SEQUENCE [LARGE SCALE GENOMIC DNA]</scope>
    <source>
        <strain evidence="16">Epiroticus2</strain>
    </source>
</reference>
<evidence type="ECO:0000313" key="15">
    <source>
        <dbReference type="EnsemblMetazoa" id="AEPI015019-PA"/>
    </source>
</evidence>
<keyword evidence="10 13" id="KW-0408">Iron</keyword>
<comment type="similarity">
    <text evidence="4 14">Belongs to the cytochrome P450 family.</text>
</comment>
<dbReference type="InterPro" id="IPR036396">
    <property type="entry name" value="Cyt_P450_sf"/>
</dbReference>
<dbReference type="Gene3D" id="1.10.630.10">
    <property type="entry name" value="Cytochrome P450"/>
    <property type="match status" value="1"/>
</dbReference>
<reference evidence="15" key="2">
    <citation type="submission" date="2020-05" db="UniProtKB">
        <authorList>
            <consortium name="EnsemblMetazoa"/>
        </authorList>
    </citation>
    <scope>IDENTIFICATION</scope>
    <source>
        <strain evidence="15">Epiroticus2</strain>
    </source>
</reference>
<evidence type="ECO:0000256" key="13">
    <source>
        <dbReference type="PIRSR" id="PIRSR602401-1"/>
    </source>
</evidence>
<evidence type="ECO:0000313" key="16">
    <source>
        <dbReference type="Proteomes" id="UP000075885"/>
    </source>
</evidence>
<protein>
    <submittedName>
        <fullName evidence="15">Uncharacterized protein</fullName>
    </submittedName>
</protein>
<proteinExistence type="inferred from homology"/>
<dbReference type="PANTHER" id="PTHR24292:SF100">
    <property type="entry name" value="CYTOCHROME P450 6A16, ISOFORM B-RELATED"/>
    <property type="match status" value="1"/>
</dbReference>
<dbReference type="VEuPathDB" id="VectorBase:AEPI015019"/>
<evidence type="ECO:0000256" key="12">
    <source>
        <dbReference type="ARBA" id="ARBA00023136"/>
    </source>
</evidence>
<dbReference type="InterPro" id="IPR017972">
    <property type="entry name" value="Cyt_P450_CS"/>
</dbReference>
<evidence type="ECO:0000256" key="11">
    <source>
        <dbReference type="ARBA" id="ARBA00023033"/>
    </source>
</evidence>
<evidence type="ECO:0000256" key="4">
    <source>
        <dbReference type="ARBA" id="ARBA00010617"/>
    </source>
</evidence>
<dbReference type="Pfam" id="PF00067">
    <property type="entry name" value="p450"/>
    <property type="match status" value="1"/>
</dbReference>
<evidence type="ECO:0000256" key="3">
    <source>
        <dbReference type="ARBA" id="ARBA00004406"/>
    </source>
</evidence>
<keyword evidence="11 14" id="KW-0503">Monooxygenase</keyword>
<dbReference type="GO" id="GO:0016705">
    <property type="term" value="F:oxidoreductase activity, acting on paired donors, with incorporation or reduction of molecular oxygen"/>
    <property type="evidence" value="ECO:0007669"/>
    <property type="project" value="InterPro"/>
</dbReference>
<organism evidence="15 16">
    <name type="scientific">Anopheles epiroticus</name>
    <dbReference type="NCBI Taxonomy" id="199890"/>
    <lineage>
        <taxon>Eukaryota</taxon>
        <taxon>Metazoa</taxon>
        <taxon>Ecdysozoa</taxon>
        <taxon>Arthropoda</taxon>
        <taxon>Hexapoda</taxon>
        <taxon>Insecta</taxon>
        <taxon>Pterygota</taxon>
        <taxon>Neoptera</taxon>
        <taxon>Endopterygota</taxon>
        <taxon>Diptera</taxon>
        <taxon>Nematocera</taxon>
        <taxon>Culicoidea</taxon>
        <taxon>Culicidae</taxon>
        <taxon>Anophelinae</taxon>
        <taxon>Anopheles</taxon>
    </lineage>
</organism>
<dbReference type="SUPFAM" id="SSF48264">
    <property type="entry name" value="Cytochrome P450"/>
    <property type="match status" value="1"/>
</dbReference>
<dbReference type="GO" id="GO:0005506">
    <property type="term" value="F:iron ion binding"/>
    <property type="evidence" value="ECO:0007669"/>
    <property type="project" value="InterPro"/>
</dbReference>
<comment type="subcellular location">
    <subcellularLocation>
        <location evidence="3">Endoplasmic reticulum membrane</location>
        <topology evidence="3">Peripheral membrane protein</topology>
    </subcellularLocation>
    <subcellularLocation>
        <location evidence="2">Microsome membrane</location>
        <topology evidence="2">Peripheral membrane protein</topology>
    </subcellularLocation>
</comment>
<dbReference type="InterPro" id="IPR002401">
    <property type="entry name" value="Cyt_P450_E_grp-I"/>
</dbReference>
<name>A0A182PYV1_9DIPT</name>
<keyword evidence="8" id="KW-0492">Microsome</keyword>
<evidence type="ECO:0000256" key="5">
    <source>
        <dbReference type="ARBA" id="ARBA00022617"/>
    </source>
</evidence>
<evidence type="ECO:0000256" key="10">
    <source>
        <dbReference type="ARBA" id="ARBA00023004"/>
    </source>
</evidence>
<dbReference type="PROSITE" id="PS00086">
    <property type="entry name" value="CYTOCHROME_P450"/>
    <property type="match status" value="1"/>
</dbReference>
<keyword evidence="6 13" id="KW-0479">Metal-binding</keyword>
<dbReference type="EnsemblMetazoa" id="AEPI015019-RA">
    <property type="protein sequence ID" value="AEPI015019-PA"/>
    <property type="gene ID" value="AEPI015019"/>
</dbReference>
<keyword evidence="9 14" id="KW-0560">Oxidoreductase</keyword>
<dbReference type="FunFam" id="1.10.630.10:FF:000042">
    <property type="entry name" value="Cytochrome P450"/>
    <property type="match status" value="1"/>
</dbReference>